<protein>
    <recommendedName>
        <fullName evidence="7">Cyclin-dependent kinase 20</fullName>
        <ecNumber evidence="1">2.7.11.22</ecNumber>
    </recommendedName>
    <alternativeName>
        <fullName evidence="8">Cell cycle-related kinase</fullName>
    </alternativeName>
    <alternativeName>
        <fullName evidence="9">Cell division protein kinase 20</fullName>
    </alternativeName>
</protein>
<keyword evidence="4" id="KW-0547">Nucleotide-binding</keyword>
<evidence type="ECO:0000256" key="8">
    <source>
        <dbReference type="ARBA" id="ARBA00035720"/>
    </source>
</evidence>
<organism evidence="13 14">
    <name type="scientific">Penaeus vannamei</name>
    <name type="common">Whiteleg shrimp</name>
    <name type="synonym">Litopenaeus vannamei</name>
    <dbReference type="NCBI Taxonomy" id="6689"/>
    <lineage>
        <taxon>Eukaryota</taxon>
        <taxon>Metazoa</taxon>
        <taxon>Ecdysozoa</taxon>
        <taxon>Arthropoda</taxon>
        <taxon>Crustacea</taxon>
        <taxon>Multicrustacea</taxon>
        <taxon>Malacostraca</taxon>
        <taxon>Eumalacostraca</taxon>
        <taxon>Eucarida</taxon>
        <taxon>Decapoda</taxon>
        <taxon>Dendrobranchiata</taxon>
        <taxon>Penaeoidea</taxon>
        <taxon>Penaeidae</taxon>
        <taxon>Penaeus</taxon>
    </lineage>
</organism>
<dbReference type="Pfam" id="PF00069">
    <property type="entry name" value="Pkinase"/>
    <property type="match status" value="1"/>
</dbReference>
<dbReference type="PROSITE" id="PS50011">
    <property type="entry name" value="PROTEIN_KINASE_DOM"/>
    <property type="match status" value="1"/>
</dbReference>
<comment type="catalytic activity">
    <reaction evidence="11">
        <text>L-seryl-[protein] + ATP = O-phospho-L-seryl-[protein] + ADP + H(+)</text>
        <dbReference type="Rhea" id="RHEA:17989"/>
        <dbReference type="Rhea" id="RHEA-COMP:9863"/>
        <dbReference type="Rhea" id="RHEA-COMP:11604"/>
        <dbReference type="ChEBI" id="CHEBI:15378"/>
        <dbReference type="ChEBI" id="CHEBI:29999"/>
        <dbReference type="ChEBI" id="CHEBI:30616"/>
        <dbReference type="ChEBI" id="CHEBI:83421"/>
        <dbReference type="ChEBI" id="CHEBI:456216"/>
        <dbReference type="EC" id="2.7.11.22"/>
    </reaction>
</comment>
<dbReference type="STRING" id="6689.A0A3R7PRP1"/>
<evidence type="ECO:0000313" key="14">
    <source>
        <dbReference type="Proteomes" id="UP000283509"/>
    </source>
</evidence>
<keyword evidence="5 13" id="KW-0418">Kinase</keyword>
<accession>A0A3R7PRP1</accession>
<dbReference type="SMART" id="SM00220">
    <property type="entry name" value="S_TKc"/>
    <property type="match status" value="1"/>
</dbReference>
<evidence type="ECO:0000256" key="1">
    <source>
        <dbReference type="ARBA" id="ARBA00012425"/>
    </source>
</evidence>
<evidence type="ECO:0000259" key="12">
    <source>
        <dbReference type="PROSITE" id="PS50011"/>
    </source>
</evidence>
<reference evidence="13 14" key="2">
    <citation type="submission" date="2019-01" db="EMBL/GenBank/DDBJ databases">
        <title>The decoding of complex shrimp genome reveals the adaptation for benthos swimmer, frequently molting mechanism and breeding impact on genome.</title>
        <authorList>
            <person name="Sun Y."/>
            <person name="Gao Y."/>
            <person name="Yu Y."/>
        </authorList>
    </citation>
    <scope>NUCLEOTIDE SEQUENCE [LARGE SCALE GENOMIC DNA]</scope>
    <source>
        <tissue evidence="13">Muscle</tissue>
    </source>
</reference>
<dbReference type="PANTHER" id="PTHR24056">
    <property type="entry name" value="CELL DIVISION PROTEIN KINASE"/>
    <property type="match status" value="1"/>
</dbReference>
<dbReference type="Gene3D" id="1.10.510.10">
    <property type="entry name" value="Transferase(Phosphotransferase) domain 1"/>
    <property type="match status" value="2"/>
</dbReference>
<dbReference type="EC" id="2.7.11.22" evidence="1"/>
<feature type="domain" description="Protein kinase" evidence="12">
    <location>
        <begin position="1"/>
        <end position="116"/>
    </location>
</feature>
<dbReference type="InterPro" id="IPR011009">
    <property type="entry name" value="Kinase-like_dom_sf"/>
</dbReference>
<name>A0A3R7PRP1_PENVA</name>
<sequence>MDLKPANLLISESGRLKIADLGLCRVTARHGKRLYSHQVATRWYRAPELLYGAREYDEGVDLWAAGCIFAEMVNHSPIFPVLPDASPDAMDLIKKFLIYSSDKRISAKKALLHTYFFTAPLATPVSQMPLPRSEKRPPPATQDYVTDFPIHHVSDAIRDHLETLFAPALICSHIATSDSSSVLHTVRALGPTTPRPLHITCHSLHIYQPVSHNFHYSLSAFTSHLCSSIPVRPIYNIIASSHFNFHTLHCSTIPTLAVFQCDSASPNLPLRLQRYTKVSTLLNTPGVPSLTLPHASR</sequence>
<evidence type="ECO:0000256" key="5">
    <source>
        <dbReference type="ARBA" id="ARBA00022777"/>
    </source>
</evidence>
<evidence type="ECO:0000256" key="7">
    <source>
        <dbReference type="ARBA" id="ARBA00035711"/>
    </source>
</evidence>
<evidence type="ECO:0000256" key="4">
    <source>
        <dbReference type="ARBA" id="ARBA00022741"/>
    </source>
</evidence>
<gene>
    <name evidence="13" type="ORF">C7M84_000787</name>
</gene>
<dbReference type="GO" id="GO:0005634">
    <property type="term" value="C:nucleus"/>
    <property type="evidence" value="ECO:0007669"/>
    <property type="project" value="TreeGrafter"/>
</dbReference>
<dbReference type="GO" id="GO:0005524">
    <property type="term" value="F:ATP binding"/>
    <property type="evidence" value="ECO:0007669"/>
    <property type="project" value="UniProtKB-KW"/>
</dbReference>
<keyword evidence="2" id="KW-0723">Serine/threonine-protein kinase</keyword>
<comment type="catalytic activity">
    <reaction evidence="10">
        <text>L-threonyl-[protein] + ATP = O-phospho-L-threonyl-[protein] + ADP + H(+)</text>
        <dbReference type="Rhea" id="RHEA:46608"/>
        <dbReference type="Rhea" id="RHEA-COMP:11060"/>
        <dbReference type="Rhea" id="RHEA-COMP:11605"/>
        <dbReference type="ChEBI" id="CHEBI:15378"/>
        <dbReference type="ChEBI" id="CHEBI:30013"/>
        <dbReference type="ChEBI" id="CHEBI:30616"/>
        <dbReference type="ChEBI" id="CHEBI:61977"/>
        <dbReference type="ChEBI" id="CHEBI:456216"/>
        <dbReference type="EC" id="2.7.11.22"/>
    </reaction>
</comment>
<dbReference type="OrthoDB" id="63265at2759"/>
<comment type="caution">
    <text evidence="13">The sequence shown here is derived from an EMBL/GenBank/DDBJ whole genome shotgun (WGS) entry which is preliminary data.</text>
</comment>
<reference evidence="13 14" key="1">
    <citation type="submission" date="2018-04" db="EMBL/GenBank/DDBJ databases">
        <authorList>
            <person name="Zhang X."/>
            <person name="Yuan J."/>
            <person name="Li F."/>
            <person name="Xiang J."/>
        </authorList>
    </citation>
    <scope>NUCLEOTIDE SEQUENCE [LARGE SCALE GENOMIC DNA]</scope>
    <source>
        <tissue evidence="13">Muscle</tissue>
    </source>
</reference>
<keyword evidence="14" id="KW-1185">Reference proteome</keyword>
<evidence type="ECO:0000256" key="3">
    <source>
        <dbReference type="ARBA" id="ARBA00022679"/>
    </source>
</evidence>
<evidence type="ECO:0000256" key="2">
    <source>
        <dbReference type="ARBA" id="ARBA00022527"/>
    </source>
</evidence>
<dbReference type="InterPro" id="IPR000719">
    <property type="entry name" value="Prot_kinase_dom"/>
</dbReference>
<dbReference type="Proteomes" id="UP000283509">
    <property type="component" value="Unassembled WGS sequence"/>
</dbReference>
<evidence type="ECO:0000256" key="11">
    <source>
        <dbReference type="ARBA" id="ARBA00048367"/>
    </source>
</evidence>
<proteinExistence type="predicted"/>
<keyword evidence="6" id="KW-0067">ATP-binding</keyword>
<evidence type="ECO:0000313" key="13">
    <source>
        <dbReference type="EMBL" id="ROT80479.1"/>
    </source>
</evidence>
<keyword evidence="3" id="KW-0808">Transferase</keyword>
<dbReference type="GO" id="GO:0004693">
    <property type="term" value="F:cyclin-dependent protein serine/threonine kinase activity"/>
    <property type="evidence" value="ECO:0007669"/>
    <property type="project" value="UniProtKB-EC"/>
</dbReference>
<dbReference type="SUPFAM" id="SSF56112">
    <property type="entry name" value="Protein kinase-like (PK-like)"/>
    <property type="match status" value="1"/>
</dbReference>
<evidence type="ECO:0000256" key="10">
    <source>
        <dbReference type="ARBA" id="ARBA00047811"/>
    </source>
</evidence>
<dbReference type="EMBL" id="QCYY01001116">
    <property type="protein sequence ID" value="ROT80479.1"/>
    <property type="molecule type" value="Genomic_DNA"/>
</dbReference>
<dbReference type="AlphaFoldDB" id="A0A3R7PRP1"/>
<evidence type="ECO:0000256" key="6">
    <source>
        <dbReference type="ARBA" id="ARBA00022840"/>
    </source>
</evidence>
<dbReference type="InterPro" id="IPR050108">
    <property type="entry name" value="CDK"/>
</dbReference>
<dbReference type="PANTHER" id="PTHR24056:SF171">
    <property type="entry name" value="CYCLIN-DEPENDENT KINASE 20"/>
    <property type="match status" value="1"/>
</dbReference>
<evidence type="ECO:0000256" key="9">
    <source>
        <dbReference type="ARBA" id="ARBA00035723"/>
    </source>
</evidence>